<dbReference type="EMBL" id="LR593886">
    <property type="protein sequence ID" value="VTR92486.1"/>
    <property type="molecule type" value="Genomic_DNA"/>
</dbReference>
<organism evidence="4 5">
    <name type="scientific">Gemmata massiliana</name>
    <dbReference type="NCBI Taxonomy" id="1210884"/>
    <lineage>
        <taxon>Bacteria</taxon>
        <taxon>Pseudomonadati</taxon>
        <taxon>Planctomycetota</taxon>
        <taxon>Planctomycetia</taxon>
        <taxon>Gemmatales</taxon>
        <taxon>Gemmataceae</taxon>
        <taxon>Gemmata</taxon>
    </lineage>
</organism>
<dbReference type="PANTHER" id="PTHR43630:SF2">
    <property type="entry name" value="GLYCOSYLTRANSFERASE"/>
    <property type="match status" value="1"/>
</dbReference>
<evidence type="ECO:0000256" key="2">
    <source>
        <dbReference type="SAM" id="MobiDB-lite"/>
    </source>
</evidence>
<dbReference type="InterPro" id="IPR001173">
    <property type="entry name" value="Glyco_trans_2-like"/>
</dbReference>
<dbReference type="KEGG" id="gms:SOIL9_52280"/>
<comment type="similarity">
    <text evidence="1">Belongs to the glycosyltransferase 2 family. WaaE/KdtX subfamily.</text>
</comment>
<evidence type="ECO:0000313" key="5">
    <source>
        <dbReference type="Proteomes" id="UP000464178"/>
    </source>
</evidence>
<accession>A0A6P2CVR4</accession>
<dbReference type="AlphaFoldDB" id="A0A6P2CVR4"/>
<name>A0A6P2CVR4_9BACT</name>
<dbReference type="InterPro" id="IPR029044">
    <property type="entry name" value="Nucleotide-diphossugar_trans"/>
</dbReference>
<protein>
    <recommendedName>
        <fullName evidence="3">Glycosyltransferase 2-like domain-containing protein</fullName>
    </recommendedName>
</protein>
<sequence length="235" mass="25807">MTGRKPRVSLTMIVKNEEHHLGACLESVRDLVDEAMVIDTGSTDRTAEIARSFECMVGAFPWVDHFAAARNAALEAATGDYALWMDAADRLDAENRDKLRALLAGLSGANEAFVMKCLCVADRPGAGATAVDHVRLFRLHPAHRWTYRAHEQILPALRAPGAEVKWSEMCGVPVGYVAPAGRRRKLDRDLRLLKLDAAEKPGTRSPCSTWGASTTRPGTLPRPRPRSSRAWPGRT</sequence>
<keyword evidence="4" id="KW-0808">Transferase</keyword>
<dbReference type="SUPFAM" id="SSF53448">
    <property type="entry name" value="Nucleotide-diphospho-sugar transferases"/>
    <property type="match status" value="1"/>
</dbReference>
<evidence type="ECO:0000259" key="3">
    <source>
        <dbReference type="Pfam" id="PF00535"/>
    </source>
</evidence>
<feature type="region of interest" description="Disordered" evidence="2">
    <location>
        <begin position="199"/>
        <end position="235"/>
    </location>
</feature>
<evidence type="ECO:0000256" key="1">
    <source>
        <dbReference type="ARBA" id="ARBA00038494"/>
    </source>
</evidence>
<dbReference type="Proteomes" id="UP000464178">
    <property type="component" value="Chromosome"/>
</dbReference>
<dbReference type="Gene3D" id="3.90.550.10">
    <property type="entry name" value="Spore Coat Polysaccharide Biosynthesis Protein SpsA, Chain A"/>
    <property type="match status" value="1"/>
</dbReference>
<feature type="domain" description="Glycosyltransferase 2-like" evidence="3">
    <location>
        <begin position="9"/>
        <end position="89"/>
    </location>
</feature>
<proteinExistence type="inferred from homology"/>
<gene>
    <name evidence="4" type="ORF">SOIL9_52280</name>
</gene>
<dbReference type="Pfam" id="PF00535">
    <property type="entry name" value="Glycos_transf_2"/>
    <property type="match status" value="1"/>
</dbReference>
<dbReference type="GO" id="GO:0016740">
    <property type="term" value="F:transferase activity"/>
    <property type="evidence" value="ECO:0007669"/>
    <property type="project" value="UniProtKB-KW"/>
</dbReference>
<reference evidence="4 5" key="1">
    <citation type="submission" date="2019-05" db="EMBL/GenBank/DDBJ databases">
        <authorList>
            <consortium name="Science for Life Laboratories"/>
        </authorList>
    </citation>
    <scope>NUCLEOTIDE SEQUENCE [LARGE SCALE GENOMIC DNA]</scope>
    <source>
        <strain evidence="4">Soil9</strain>
    </source>
</reference>
<keyword evidence="5" id="KW-1185">Reference proteome</keyword>
<dbReference type="PANTHER" id="PTHR43630">
    <property type="entry name" value="POLY-BETA-1,6-N-ACETYL-D-GLUCOSAMINE SYNTHASE"/>
    <property type="match status" value="1"/>
</dbReference>
<evidence type="ECO:0000313" key="4">
    <source>
        <dbReference type="EMBL" id="VTR92486.1"/>
    </source>
</evidence>